<evidence type="ECO:0000256" key="7">
    <source>
        <dbReference type="ARBA" id="ARBA00023157"/>
    </source>
</evidence>
<dbReference type="PROSITE" id="PS00022">
    <property type="entry name" value="EGF_1"/>
    <property type="match status" value="2"/>
</dbReference>
<dbReference type="PANTHER" id="PTHR24270">
    <property type="entry name" value="LOW-DENSITY LIPOPROTEIN RECEPTOR-RELATED"/>
    <property type="match status" value="1"/>
</dbReference>
<evidence type="ECO:0000259" key="12">
    <source>
        <dbReference type="PROSITE" id="PS50262"/>
    </source>
</evidence>
<feature type="domain" description="EGF-like" evidence="11">
    <location>
        <begin position="848"/>
        <end position="881"/>
    </location>
</feature>
<evidence type="ECO:0000313" key="14">
    <source>
        <dbReference type="Proteomes" id="UP000663828"/>
    </source>
</evidence>
<dbReference type="InterPro" id="IPR002172">
    <property type="entry name" value="LDrepeatLR_classA_rpt"/>
</dbReference>
<dbReference type="PROSITE" id="PS01186">
    <property type="entry name" value="EGF_2"/>
    <property type="match status" value="1"/>
</dbReference>
<dbReference type="GO" id="GO:0005886">
    <property type="term" value="C:plasma membrane"/>
    <property type="evidence" value="ECO:0007669"/>
    <property type="project" value="TreeGrafter"/>
</dbReference>
<feature type="disulfide bond" evidence="8">
    <location>
        <begin position="871"/>
        <end position="880"/>
    </location>
</feature>
<evidence type="ECO:0000256" key="5">
    <source>
        <dbReference type="ARBA" id="ARBA00022989"/>
    </source>
</evidence>
<reference evidence="13" key="1">
    <citation type="submission" date="2021-02" db="EMBL/GenBank/DDBJ databases">
        <authorList>
            <person name="Nowell W R."/>
        </authorList>
    </citation>
    <scope>NUCLEOTIDE SEQUENCE</scope>
</reference>
<feature type="transmembrane region" description="Helical" evidence="10">
    <location>
        <begin position="1268"/>
        <end position="1291"/>
    </location>
</feature>
<evidence type="ECO:0000259" key="11">
    <source>
        <dbReference type="PROSITE" id="PS50026"/>
    </source>
</evidence>
<dbReference type="Gene3D" id="1.20.1070.10">
    <property type="entry name" value="Rhodopsin 7-helix transmembrane proteins"/>
    <property type="match status" value="1"/>
</dbReference>
<feature type="disulfide bond" evidence="9">
    <location>
        <begin position="132"/>
        <end position="150"/>
    </location>
</feature>
<feature type="domain" description="EGF-like" evidence="11">
    <location>
        <begin position="1114"/>
        <end position="1153"/>
    </location>
</feature>
<comment type="subcellular location">
    <subcellularLocation>
        <location evidence="2">Endomembrane system</location>
    </subcellularLocation>
    <subcellularLocation>
        <location evidence="1">Membrane</location>
        <topology evidence="1">Single-pass membrane protein</topology>
    </subcellularLocation>
</comment>
<keyword evidence="5 10" id="KW-1133">Transmembrane helix</keyword>
<protein>
    <submittedName>
        <fullName evidence="13">Uncharacterized protein</fullName>
    </submittedName>
</protein>
<proteinExistence type="predicted"/>
<comment type="caution">
    <text evidence="13">The sequence shown here is derived from an EMBL/GenBank/DDBJ whole genome shotgun (WGS) entry which is preliminary data.</text>
</comment>
<dbReference type="SMART" id="SM00192">
    <property type="entry name" value="LDLa"/>
    <property type="match status" value="4"/>
</dbReference>
<dbReference type="Proteomes" id="UP000663828">
    <property type="component" value="Unassembled WGS sequence"/>
</dbReference>
<dbReference type="InterPro" id="IPR036055">
    <property type="entry name" value="LDL_receptor-like_sf"/>
</dbReference>
<dbReference type="Pfam" id="PF00057">
    <property type="entry name" value="Ldl_recept_a"/>
    <property type="match status" value="2"/>
</dbReference>
<evidence type="ECO:0000256" key="6">
    <source>
        <dbReference type="ARBA" id="ARBA00023136"/>
    </source>
</evidence>
<dbReference type="InterPro" id="IPR000742">
    <property type="entry name" value="EGF"/>
</dbReference>
<name>A0A815VWP4_ADIRI</name>
<dbReference type="GO" id="GO:0012505">
    <property type="term" value="C:endomembrane system"/>
    <property type="evidence" value="ECO:0007669"/>
    <property type="project" value="UniProtKB-SubCell"/>
</dbReference>
<dbReference type="InterPro" id="IPR023415">
    <property type="entry name" value="LDLR_class-A_CS"/>
</dbReference>
<accession>A0A815VWP4</accession>
<feature type="disulfide bond" evidence="9">
    <location>
        <begin position="578"/>
        <end position="596"/>
    </location>
</feature>
<keyword evidence="4" id="KW-0677">Repeat</keyword>
<keyword evidence="6 10" id="KW-0472">Membrane</keyword>
<evidence type="ECO:0000256" key="1">
    <source>
        <dbReference type="ARBA" id="ARBA00004167"/>
    </source>
</evidence>
<dbReference type="CDD" id="cd00112">
    <property type="entry name" value="LDLa"/>
    <property type="match status" value="3"/>
</dbReference>
<evidence type="ECO:0000256" key="9">
    <source>
        <dbReference type="PROSITE-ProRule" id="PRU00124"/>
    </source>
</evidence>
<feature type="transmembrane region" description="Helical" evidence="10">
    <location>
        <begin position="1188"/>
        <end position="1210"/>
    </location>
</feature>
<dbReference type="SUPFAM" id="SSF81321">
    <property type="entry name" value="Family A G protein-coupled receptor-like"/>
    <property type="match status" value="1"/>
</dbReference>
<evidence type="ECO:0000256" key="10">
    <source>
        <dbReference type="SAM" id="Phobius"/>
    </source>
</evidence>
<evidence type="ECO:0000256" key="8">
    <source>
        <dbReference type="PROSITE-ProRule" id="PRU00076"/>
    </source>
</evidence>
<dbReference type="SUPFAM" id="SSF57424">
    <property type="entry name" value="LDL receptor-like module"/>
    <property type="match status" value="3"/>
</dbReference>
<keyword evidence="14" id="KW-1185">Reference proteome</keyword>
<dbReference type="InterPro" id="IPR017452">
    <property type="entry name" value="GPCR_Rhodpsn_7TM"/>
</dbReference>
<keyword evidence="7 8" id="KW-1015">Disulfide bond</keyword>
<dbReference type="PROSITE" id="PS50026">
    <property type="entry name" value="EGF_3"/>
    <property type="match status" value="2"/>
</dbReference>
<dbReference type="InterPro" id="IPR050685">
    <property type="entry name" value="LDLR"/>
</dbReference>
<dbReference type="EMBL" id="CAJNOR010004888">
    <property type="protein sequence ID" value="CAF1533403.1"/>
    <property type="molecule type" value="Genomic_DNA"/>
</dbReference>
<organism evidence="13 14">
    <name type="scientific">Adineta ricciae</name>
    <name type="common">Rotifer</name>
    <dbReference type="NCBI Taxonomy" id="249248"/>
    <lineage>
        <taxon>Eukaryota</taxon>
        <taxon>Metazoa</taxon>
        <taxon>Spiralia</taxon>
        <taxon>Gnathifera</taxon>
        <taxon>Rotifera</taxon>
        <taxon>Eurotatoria</taxon>
        <taxon>Bdelloidea</taxon>
        <taxon>Adinetida</taxon>
        <taxon>Adinetidae</taxon>
        <taxon>Adineta</taxon>
    </lineage>
</organism>
<feature type="transmembrane region" description="Helical" evidence="10">
    <location>
        <begin position="1222"/>
        <end position="1248"/>
    </location>
</feature>
<evidence type="ECO:0000256" key="2">
    <source>
        <dbReference type="ARBA" id="ARBA00004308"/>
    </source>
</evidence>
<dbReference type="PRINTS" id="PR00261">
    <property type="entry name" value="LDLRECEPTOR"/>
</dbReference>
<keyword evidence="8" id="KW-0245">EGF-like domain</keyword>
<dbReference type="PROSITE" id="PS01209">
    <property type="entry name" value="LDLRA_1"/>
    <property type="match status" value="1"/>
</dbReference>
<feature type="transmembrane region" description="Helical" evidence="10">
    <location>
        <begin position="1312"/>
        <end position="1335"/>
    </location>
</feature>
<feature type="domain" description="G-protein coupled receptors family 1 profile" evidence="12">
    <location>
        <begin position="1204"/>
        <end position="1383"/>
    </location>
</feature>
<evidence type="ECO:0000313" key="13">
    <source>
        <dbReference type="EMBL" id="CAF1533403.1"/>
    </source>
</evidence>
<dbReference type="PROSITE" id="PS50068">
    <property type="entry name" value="LDLRA_2"/>
    <property type="match status" value="2"/>
</dbReference>
<gene>
    <name evidence="13" type="ORF">XAT740_LOCUS41640</name>
</gene>
<evidence type="ECO:0000256" key="4">
    <source>
        <dbReference type="ARBA" id="ARBA00022737"/>
    </source>
</evidence>
<feature type="disulfide bond" evidence="8">
    <location>
        <begin position="1143"/>
        <end position="1152"/>
    </location>
</feature>
<sequence length="1603" mass="187840">MKIQRNVLISPSKKITFEKLYNENRNEDWFVGLNIPLDLIDAYQQYVFYRKNQTDLILDESIPISLLIPTIGKARTSLSTWNRRISCYNLLSSCYDKLNRKRCLDWRDICDDENQCVNLEMNKCDVESEFRCRNGLCIRREFLFDGQFDCLDGSDEQLKLINEELCYQFPWIDCEEHLCTRDEFSCGDGQCITWTDRFQELTKCINANDMLYMCEYKAMQETSNDGYCRTTSIYNEYLSCIDTIRHYVALRYESKINLETIKFDLLMKCKTVNQSLPYYNHSYFFSPFINAYITSRHIMESIRLVSYSFTIVPDLFCLGNQTNQCVTAQKLFKYQSIPFDNLFKIKLNNNPCQEYPNDFYQCPNSIECISKYRLLDGYADCLDRSDENIQMINQSIDEIFLQDRYQCKTVPEKIMLHLLGNGRAECSDGSDENYEQIRWELVECNSINNIDCQLLRQANDLTFVNKEFGIQFDDICNSAWETQYGIDEMNCSISGWKCPLNWSQYDRKDTLLWDGNCVPSRSNFFQWPCQNLTTWKLIDLKLTPHLIGDGHIDCLGGQDERNSLTCEDGYQIGERFRCLNGSCIKQHLLCDGIQQCSNGEDESNYYCRHQDNLLIPRICEPGTFDLFDVIIEKNVLDMVVLMKRKCHSGVDLGFRYSRCFHNENSIPPPPLHKEDRYVSSAENLVWFCNRGVVIQSYFPQTPSRYACLCPSSSYGDRYQYQSHRVTVIYTLEMTLEPLKNNFTNIRIITFLQYQYKTIDHMKLSFKWTELRLKRKQRFYLQYPWSLLETIHQASSNDYTIMFHIYTIRPNLVKLFSVHRYPIKYPYLPAYRLTVILNPKGSKSSSNSMINSCGIHSQNCHLISSTTFYCECQSGWYGLQCTEQFQNVSCAANSYFLPTFYNGIEKYEDFLCICPIDRFGRTLADSYYDEKAQGSCLCANNFYDDRCEYKTTPIQILSPSSSTKSFPMILQMNSPFIYPNYLTIFRQHMITMFNTTMTSTYFYSHRQYHVGLLKVYTSYLDYNFYLLWSKMDTTYSTEIVILNETNRCRHAREFENLVPVNKNDYKSDRNLIPFLKRYHQPCQNSNVLCFYDERTYMCLCDLRRHSALCYRYDFQSDQCQFCLNDGICVYRNKHENRFDFQCRCQQCYYGSVCQYRMAQFGYSLESLLVTNDQIDDFRILQNISSVSKIIYLTLSIFMCSIGFLSNLCSILTLLHSTIIRTSIVYLLILTCISNQITLFSLMTQIIYILMNDLSKIKNISFNYILCKSISYTINLFTFISKWAIAFININRLQQSTQIRTKIDQLIQIKRNMLLYLIFMIAVSISIITEMFFHRLLILNKNDDEKSFQCINEPYGIWKTFATVFTFIHHLIPFCFNSYSILKLIYLASKITFPNNSTVSVTTMLADRVAKKDSYYPLGNIHEQKLIDQLYQVLEDVAISSSYQVEDECTLDYDNSFEEENDPTFDGNESATNDTLAAFANIWKIMAQKKQKIDNTDQVGLEKELHSTRTLSYQGEKLIAAGEVVRPICLCLKEPGRRISENVRAKIFQPRNVVITCSKSGKLIKSLVHYWSDVVLAPNTPKKCILLSDAWPTQSDVEIYKKVPG</sequence>
<dbReference type="Gene3D" id="4.10.400.10">
    <property type="entry name" value="Low-density Lipoprotein Receptor"/>
    <property type="match status" value="3"/>
</dbReference>
<dbReference type="GO" id="GO:0016192">
    <property type="term" value="P:vesicle-mediated transport"/>
    <property type="evidence" value="ECO:0007669"/>
    <property type="project" value="UniProtKB-ARBA"/>
</dbReference>
<keyword evidence="3 10" id="KW-0812">Transmembrane</keyword>
<comment type="caution">
    <text evidence="8">Lacks conserved residue(s) required for the propagation of feature annotation.</text>
</comment>
<evidence type="ECO:0000256" key="3">
    <source>
        <dbReference type="ARBA" id="ARBA00022692"/>
    </source>
</evidence>
<dbReference type="PROSITE" id="PS50262">
    <property type="entry name" value="G_PROTEIN_RECEP_F1_2"/>
    <property type="match status" value="1"/>
</dbReference>